<dbReference type="SMART" id="SM00382">
    <property type="entry name" value="AAA"/>
    <property type="match status" value="1"/>
</dbReference>
<dbReference type="InterPro" id="IPR051120">
    <property type="entry name" value="ABC_AA/LPS_Transport"/>
</dbReference>
<feature type="domain" description="ABC transporter" evidence="4">
    <location>
        <begin position="20"/>
        <end position="268"/>
    </location>
</feature>
<dbReference type="PANTHER" id="PTHR45772">
    <property type="entry name" value="CONSERVED COMPONENT OF ABC TRANSPORTER FOR NATURAL AMINO ACIDS-RELATED"/>
    <property type="match status" value="1"/>
</dbReference>
<gene>
    <name evidence="5" type="ORF">K1Y72_01870</name>
</gene>
<name>A0ABS7FL61_9ACTN</name>
<comment type="caution">
    <text evidence="5">The sequence shown here is derived from an EMBL/GenBank/DDBJ whole genome shotgun (WGS) entry which is preliminary data.</text>
</comment>
<reference evidence="5 6" key="1">
    <citation type="submission" date="2021-07" db="EMBL/GenBank/DDBJ databases">
        <title>Actinomadura sp. PM05-2 isolated from lichen.</title>
        <authorList>
            <person name="Somphong A."/>
            <person name="Phongsopitanun W."/>
            <person name="Tanasupawat S."/>
            <person name="Peongsungnone V."/>
        </authorList>
    </citation>
    <scope>NUCLEOTIDE SEQUENCE [LARGE SCALE GENOMIC DNA]</scope>
    <source>
        <strain evidence="5 6">PM05-2</strain>
    </source>
</reference>
<evidence type="ECO:0000256" key="3">
    <source>
        <dbReference type="ARBA" id="ARBA00022840"/>
    </source>
</evidence>
<evidence type="ECO:0000313" key="5">
    <source>
        <dbReference type="EMBL" id="MBW8481099.1"/>
    </source>
</evidence>
<protein>
    <submittedName>
        <fullName evidence="5">ABC transporter ATP-binding protein</fullName>
    </submittedName>
</protein>
<sequence length="273" mass="29631">MSETTVSGAAVDGGAGAPLLELRELTMRFGGVVAVNSVDLTVRTGEIFALIGPNGAGKTTVFNVTTGVYRPTEGEVLFAGRRLDGQKRFKVTKLGVARTFQNIRLFHNMSVLENVMVGADAHHRTGLAGASLGLPWHRREEREGREKAAELLDFVGVGRRRMHEAAKNLPYGDQRRLEIARALATDPKLLLLDEPAAGMNPVEKEALQELIRKIRDSGRTVLLIEHDMSLVMGISDRIAVLDFGQKIADGLPAEIQDDPRVIEAYLGAADDAS</sequence>
<dbReference type="PANTHER" id="PTHR45772:SF7">
    <property type="entry name" value="AMINO ACID ABC TRANSPORTER ATP-BINDING PROTEIN"/>
    <property type="match status" value="1"/>
</dbReference>
<dbReference type="InterPro" id="IPR003439">
    <property type="entry name" value="ABC_transporter-like_ATP-bd"/>
</dbReference>
<dbReference type="Pfam" id="PF00005">
    <property type="entry name" value="ABC_tran"/>
    <property type="match status" value="1"/>
</dbReference>
<dbReference type="RefSeq" id="WP_220162538.1">
    <property type="nucleotide sequence ID" value="NZ_JAIBOA010000001.1"/>
</dbReference>
<evidence type="ECO:0000256" key="1">
    <source>
        <dbReference type="ARBA" id="ARBA00022448"/>
    </source>
</evidence>
<keyword evidence="2" id="KW-0547">Nucleotide-binding</keyword>
<dbReference type="InterPro" id="IPR032823">
    <property type="entry name" value="BCA_ABC_TP_C"/>
</dbReference>
<dbReference type="GO" id="GO:0005524">
    <property type="term" value="F:ATP binding"/>
    <property type="evidence" value="ECO:0007669"/>
    <property type="project" value="UniProtKB-KW"/>
</dbReference>
<dbReference type="PROSITE" id="PS50893">
    <property type="entry name" value="ABC_TRANSPORTER_2"/>
    <property type="match status" value="1"/>
</dbReference>
<evidence type="ECO:0000313" key="6">
    <source>
        <dbReference type="Proteomes" id="UP000774570"/>
    </source>
</evidence>
<organism evidence="5 6">
    <name type="scientific">Actinomadura parmotrematis</name>
    <dbReference type="NCBI Taxonomy" id="2864039"/>
    <lineage>
        <taxon>Bacteria</taxon>
        <taxon>Bacillati</taxon>
        <taxon>Actinomycetota</taxon>
        <taxon>Actinomycetes</taxon>
        <taxon>Streptosporangiales</taxon>
        <taxon>Thermomonosporaceae</taxon>
        <taxon>Actinomadura</taxon>
    </lineage>
</organism>
<evidence type="ECO:0000256" key="2">
    <source>
        <dbReference type="ARBA" id="ARBA00022741"/>
    </source>
</evidence>
<dbReference type="Gene3D" id="3.40.50.300">
    <property type="entry name" value="P-loop containing nucleotide triphosphate hydrolases"/>
    <property type="match status" value="1"/>
</dbReference>
<accession>A0ABS7FL61</accession>
<keyword evidence="1" id="KW-0813">Transport</keyword>
<dbReference type="InterPro" id="IPR027417">
    <property type="entry name" value="P-loop_NTPase"/>
</dbReference>
<keyword evidence="3 5" id="KW-0067">ATP-binding</keyword>
<dbReference type="InterPro" id="IPR003593">
    <property type="entry name" value="AAA+_ATPase"/>
</dbReference>
<evidence type="ECO:0000259" key="4">
    <source>
        <dbReference type="PROSITE" id="PS50893"/>
    </source>
</evidence>
<keyword evidence="6" id="KW-1185">Reference proteome</keyword>
<dbReference type="Proteomes" id="UP000774570">
    <property type="component" value="Unassembled WGS sequence"/>
</dbReference>
<dbReference type="Pfam" id="PF12399">
    <property type="entry name" value="BCA_ABC_TP_C"/>
    <property type="match status" value="1"/>
</dbReference>
<dbReference type="SUPFAM" id="SSF52540">
    <property type="entry name" value="P-loop containing nucleoside triphosphate hydrolases"/>
    <property type="match status" value="1"/>
</dbReference>
<dbReference type="CDD" id="cd03219">
    <property type="entry name" value="ABC_Mj1267_LivG_branched"/>
    <property type="match status" value="1"/>
</dbReference>
<proteinExistence type="predicted"/>
<dbReference type="EMBL" id="JAIBOA010000001">
    <property type="protein sequence ID" value="MBW8481099.1"/>
    <property type="molecule type" value="Genomic_DNA"/>
</dbReference>